<evidence type="ECO:0000313" key="2">
    <source>
        <dbReference type="EMBL" id="KAK4324266.1"/>
    </source>
</evidence>
<feature type="region of interest" description="Disordered" evidence="1">
    <location>
        <begin position="1"/>
        <end position="40"/>
    </location>
</feature>
<organism evidence="2 3">
    <name type="scientific">Petrolisthes manimaculis</name>
    <dbReference type="NCBI Taxonomy" id="1843537"/>
    <lineage>
        <taxon>Eukaryota</taxon>
        <taxon>Metazoa</taxon>
        <taxon>Ecdysozoa</taxon>
        <taxon>Arthropoda</taxon>
        <taxon>Crustacea</taxon>
        <taxon>Multicrustacea</taxon>
        <taxon>Malacostraca</taxon>
        <taxon>Eumalacostraca</taxon>
        <taxon>Eucarida</taxon>
        <taxon>Decapoda</taxon>
        <taxon>Pleocyemata</taxon>
        <taxon>Anomura</taxon>
        <taxon>Galatheoidea</taxon>
        <taxon>Porcellanidae</taxon>
        <taxon>Petrolisthes</taxon>
    </lineage>
</organism>
<gene>
    <name evidence="2" type="ORF">Pmani_005106</name>
</gene>
<protein>
    <submittedName>
        <fullName evidence="2">Uncharacterized protein</fullName>
    </submittedName>
</protein>
<evidence type="ECO:0000313" key="3">
    <source>
        <dbReference type="Proteomes" id="UP001292094"/>
    </source>
</evidence>
<feature type="compositionally biased region" description="Basic residues" evidence="1">
    <location>
        <begin position="11"/>
        <end position="21"/>
    </location>
</feature>
<dbReference type="AlphaFoldDB" id="A0AAE1QDE3"/>
<proteinExistence type="predicted"/>
<dbReference type="Proteomes" id="UP001292094">
    <property type="component" value="Unassembled WGS sequence"/>
</dbReference>
<reference evidence="2" key="1">
    <citation type="submission" date="2023-11" db="EMBL/GenBank/DDBJ databases">
        <title>Genome assemblies of two species of porcelain crab, Petrolisthes cinctipes and Petrolisthes manimaculis (Anomura: Porcellanidae).</title>
        <authorList>
            <person name="Angst P."/>
        </authorList>
    </citation>
    <scope>NUCLEOTIDE SEQUENCE</scope>
    <source>
        <strain evidence="2">PB745_02</strain>
        <tissue evidence="2">Gill</tissue>
    </source>
</reference>
<sequence>MRQGSPTAQNRKMKNGRKSRRCCGAEGTDSTEEAGLNTSRPLKQQEYLTLGTGLWSLYDVTILTCSLRCTVLDNPMMCASPDSWKPQLCR</sequence>
<evidence type="ECO:0000256" key="1">
    <source>
        <dbReference type="SAM" id="MobiDB-lite"/>
    </source>
</evidence>
<comment type="caution">
    <text evidence="2">The sequence shown here is derived from an EMBL/GenBank/DDBJ whole genome shotgun (WGS) entry which is preliminary data.</text>
</comment>
<dbReference type="EMBL" id="JAWZYT010000373">
    <property type="protein sequence ID" value="KAK4324266.1"/>
    <property type="molecule type" value="Genomic_DNA"/>
</dbReference>
<keyword evidence="3" id="KW-1185">Reference proteome</keyword>
<feature type="compositionally biased region" description="Polar residues" evidence="1">
    <location>
        <begin position="1"/>
        <end position="10"/>
    </location>
</feature>
<name>A0AAE1QDE3_9EUCA</name>
<accession>A0AAE1QDE3</accession>